<sequence>MKAEYIKEMPFFNKFSKHDMEKASSFAQEKWLNRGSFIFMEGDSGDQFYIILSGLVEINRFENGKKFVLSTLQAGDFFGEMALLEEGDLRSANAEVIEKTSLLAIDRCDLMSFLESYPSVSYQLLTTLTRRLRKTNEQMHDITFLDVRSRVYKKILSLADEYGVVLNQQMIINLRLTHQQISEMVGCTREMVTKVLIELQAEDIIDVIKKKIIIKNKLALSEKIVNDLSR</sequence>
<dbReference type="EMBL" id="CP034235">
    <property type="protein sequence ID" value="QGQ98032.1"/>
    <property type="molecule type" value="Genomic_DNA"/>
</dbReference>
<dbReference type="InterPro" id="IPR012318">
    <property type="entry name" value="HTH_CRP"/>
</dbReference>
<dbReference type="AlphaFoldDB" id="A0A6B8RQP9"/>
<dbReference type="SMART" id="SM00100">
    <property type="entry name" value="cNMP"/>
    <property type="match status" value="1"/>
</dbReference>
<dbReference type="CDD" id="cd00038">
    <property type="entry name" value="CAP_ED"/>
    <property type="match status" value="1"/>
</dbReference>
<dbReference type="InterPro" id="IPR036390">
    <property type="entry name" value="WH_DNA-bd_sf"/>
</dbReference>
<dbReference type="InterPro" id="IPR000595">
    <property type="entry name" value="cNMP-bd_dom"/>
</dbReference>
<feature type="domain" description="HTH crp-type" evidence="6">
    <location>
        <begin position="145"/>
        <end position="218"/>
    </location>
</feature>
<evidence type="ECO:0000256" key="3">
    <source>
        <dbReference type="ARBA" id="ARBA00023159"/>
    </source>
</evidence>
<dbReference type="SUPFAM" id="SSF51206">
    <property type="entry name" value="cAMP-binding domain-like"/>
    <property type="match status" value="1"/>
</dbReference>
<evidence type="ECO:0000256" key="1">
    <source>
        <dbReference type="ARBA" id="ARBA00023015"/>
    </source>
</evidence>
<dbReference type="PROSITE" id="PS51063">
    <property type="entry name" value="HTH_CRP_2"/>
    <property type="match status" value="1"/>
</dbReference>
<gene>
    <name evidence="7" type="ORF">EHS13_25630</name>
</gene>
<name>A0A6B8RQP9_9BACL</name>
<dbReference type="PANTHER" id="PTHR24567:SF74">
    <property type="entry name" value="HTH-TYPE TRANSCRIPTIONAL REGULATOR ARCR"/>
    <property type="match status" value="1"/>
</dbReference>
<dbReference type="PANTHER" id="PTHR24567">
    <property type="entry name" value="CRP FAMILY TRANSCRIPTIONAL REGULATORY PROTEIN"/>
    <property type="match status" value="1"/>
</dbReference>
<dbReference type="InterPro" id="IPR036388">
    <property type="entry name" value="WH-like_DNA-bd_sf"/>
</dbReference>
<organism evidence="7 8">
    <name type="scientific">Paenibacillus psychroresistens</name>
    <dbReference type="NCBI Taxonomy" id="1778678"/>
    <lineage>
        <taxon>Bacteria</taxon>
        <taxon>Bacillati</taxon>
        <taxon>Bacillota</taxon>
        <taxon>Bacilli</taxon>
        <taxon>Bacillales</taxon>
        <taxon>Paenibacillaceae</taxon>
        <taxon>Paenibacillus</taxon>
    </lineage>
</organism>
<dbReference type="Pfam" id="PF13545">
    <property type="entry name" value="HTH_Crp_2"/>
    <property type="match status" value="1"/>
</dbReference>
<proteinExistence type="predicted"/>
<dbReference type="InterPro" id="IPR050397">
    <property type="entry name" value="Env_Response_Regulators"/>
</dbReference>
<dbReference type="PROSITE" id="PS00889">
    <property type="entry name" value="CNMP_BINDING_2"/>
    <property type="match status" value="1"/>
</dbReference>
<dbReference type="KEGG" id="ppsc:EHS13_25630"/>
<dbReference type="InterPro" id="IPR018488">
    <property type="entry name" value="cNMP-bd_CS"/>
</dbReference>
<dbReference type="PRINTS" id="PR00034">
    <property type="entry name" value="HTHCRP"/>
</dbReference>
<dbReference type="GO" id="GO:0005829">
    <property type="term" value="C:cytosol"/>
    <property type="evidence" value="ECO:0007669"/>
    <property type="project" value="TreeGrafter"/>
</dbReference>
<dbReference type="InterPro" id="IPR014710">
    <property type="entry name" value="RmlC-like_jellyroll"/>
</dbReference>
<keyword evidence="3" id="KW-0010">Activator</keyword>
<dbReference type="OrthoDB" id="9812325at2"/>
<dbReference type="Proteomes" id="UP000426246">
    <property type="component" value="Chromosome"/>
</dbReference>
<evidence type="ECO:0000256" key="2">
    <source>
        <dbReference type="ARBA" id="ARBA00023125"/>
    </source>
</evidence>
<protein>
    <submittedName>
        <fullName evidence="7">Crp/Fnr family transcriptional regulator</fullName>
    </submittedName>
</protein>
<dbReference type="Gene3D" id="1.10.10.10">
    <property type="entry name" value="Winged helix-like DNA-binding domain superfamily/Winged helix DNA-binding domain"/>
    <property type="match status" value="1"/>
</dbReference>
<dbReference type="RefSeq" id="WP_155703125.1">
    <property type="nucleotide sequence ID" value="NZ_CP034235.1"/>
</dbReference>
<dbReference type="GO" id="GO:0003677">
    <property type="term" value="F:DNA binding"/>
    <property type="evidence" value="ECO:0007669"/>
    <property type="project" value="UniProtKB-KW"/>
</dbReference>
<dbReference type="Pfam" id="PF00027">
    <property type="entry name" value="cNMP_binding"/>
    <property type="match status" value="1"/>
</dbReference>
<dbReference type="SMART" id="SM00419">
    <property type="entry name" value="HTH_CRP"/>
    <property type="match status" value="1"/>
</dbReference>
<dbReference type="Gene3D" id="2.60.120.10">
    <property type="entry name" value="Jelly Rolls"/>
    <property type="match status" value="1"/>
</dbReference>
<evidence type="ECO:0000259" key="5">
    <source>
        <dbReference type="PROSITE" id="PS50042"/>
    </source>
</evidence>
<accession>A0A6B8RQP9</accession>
<keyword evidence="4" id="KW-0804">Transcription</keyword>
<evidence type="ECO:0000256" key="4">
    <source>
        <dbReference type="ARBA" id="ARBA00023163"/>
    </source>
</evidence>
<feature type="domain" description="Cyclic nucleotide-binding" evidence="5">
    <location>
        <begin position="11"/>
        <end position="131"/>
    </location>
</feature>
<keyword evidence="2" id="KW-0238">DNA-binding</keyword>
<keyword evidence="8" id="KW-1185">Reference proteome</keyword>
<keyword evidence="1" id="KW-0805">Transcription regulation</keyword>
<evidence type="ECO:0000313" key="8">
    <source>
        <dbReference type="Proteomes" id="UP000426246"/>
    </source>
</evidence>
<reference evidence="8" key="1">
    <citation type="submission" date="2018-11" db="EMBL/GenBank/DDBJ databases">
        <title>Complete genome sequence of Paenibacillus sp. ML311-T8.</title>
        <authorList>
            <person name="Nam Y.-D."/>
            <person name="Kang J."/>
            <person name="Chung W.-H."/>
            <person name="Park Y.S."/>
        </authorList>
    </citation>
    <scope>NUCLEOTIDE SEQUENCE [LARGE SCALE GENOMIC DNA]</scope>
    <source>
        <strain evidence="8">ML311-T8</strain>
    </source>
</reference>
<evidence type="ECO:0000259" key="6">
    <source>
        <dbReference type="PROSITE" id="PS51063"/>
    </source>
</evidence>
<dbReference type="InterPro" id="IPR018490">
    <property type="entry name" value="cNMP-bd_dom_sf"/>
</dbReference>
<dbReference type="PROSITE" id="PS50042">
    <property type="entry name" value="CNMP_BINDING_3"/>
    <property type="match status" value="1"/>
</dbReference>
<dbReference type="SUPFAM" id="SSF46785">
    <property type="entry name" value="Winged helix' DNA-binding domain"/>
    <property type="match status" value="1"/>
</dbReference>
<evidence type="ECO:0000313" key="7">
    <source>
        <dbReference type="EMBL" id="QGQ98032.1"/>
    </source>
</evidence>
<dbReference type="GO" id="GO:0003700">
    <property type="term" value="F:DNA-binding transcription factor activity"/>
    <property type="evidence" value="ECO:0007669"/>
    <property type="project" value="TreeGrafter"/>
</dbReference>